<feature type="transmembrane region" description="Helical" evidence="1">
    <location>
        <begin position="109"/>
        <end position="127"/>
    </location>
</feature>
<keyword evidence="3" id="KW-1185">Reference proteome</keyword>
<reference evidence="3" key="1">
    <citation type="journal article" date="2017" name="Nat. Ecol. Evol.">
        <title>Genome expansion and lineage-specific genetic innovations in the forest pathogenic fungi Armillaria.</title>
        <authorList>
            <person name="Sipos G."/>
            <person name="Prasanna A.N."/>
            <person name="Walter M.C."/>
            <person name="O'Connor E."/>
            <person name="Balint B."/>
            <person name="Krizsan K."/>
            <person name="Kiss B."/>
            <person name="Hess J."/>
            <person name="Varga T."/>
            <person name="Slot J."/>
            <person name="Riley R."/>
            <person name="Boka B."/>
            <person name="Rigling D."/>
            <person name="Barry K."/>
            <person name="Lee J."/>
            <person name="Mihaltcheva S."/>
            <person name="LaButti K."/>
            <person name="Lipzen A."/>
            <person name="Waldron R."/>
            <person name="Moloney N.M."/>
            <person name="Sperisen C."/>
            <person name="Kredics L."/>
            <person name="Vagvoelgyi C."/>
            <person name="Patrignani A."/>
            <person name="Fitzpatrick D."/>
            <person name="Nagy I."/>
            <person name="Doyle S."/>
            <person name="Anderson J.B."/>
            <person name="Grigoriev I.V."/>
            <person name="Gueldener U."/>
            <person name="Muensterkoetter M."/>
            <person name="Nagy L.G."/>
        </authorList>
    </citation>
    <scope>NUCLEOTIDE SEQUENCE [LARGE SCALE GENOMIC DNA]</scope>
    <source>
        <strain evidence="3">Ar21-2</strain>
    </source>
</reference>
<dbReference type="InParanoid" id="A0A2H3DMJ2"/>
<dbReference type="EMBL" id="KZ293666">
    <property type="protein sequence ID" value="PBK90297.1"/>
    <property type="molecule type" value="Genomic_DNA"/>
</dbReference>
<keyword evidence="1" id="KW-1133">Transmembrane helix</keyword>
<dbReference type="Proteomes" id="UP000217790">
    <property type="component" value="Unassembled WGS sequence"/>
</dbReference>
<feature type="transmembrane region" description="Helical" evidence="1">
    <location>
        <begin position="174"/>
        <end position="196"/>
    </location>
</feature>
<proteinExistence type="predicted"/>
<name>A0A2H3DMJ2_ARMGA</name>
<sequence>MNMSIRLYSRIYVLQSSRAVLLRWNLSMALISITKSSIHDSYLLSSMGKQHLIGRFSLVLATLGPHACFSSHWHKKHRRFKSSYFDSSLHQVSFQDSPRLRYPTSCDGLAMDVLGSAIVFSLVYVYVINRFGPITVTHIIIILAVFCAAKSIVGVDLWQLLWVGLEKVTGVIGWSIRFIVYACFFITCLVVVPKIVAFV</sequence>
<keyword evidence="1" id="KW-0472">Membrane</keyword>
<evidence type="ECO:0000313" key="2">
    <source>
        <dbReference type="EMBL" id="PBK90297.1"/>
    </source>
</evidence>
<evidence type="ECO:0000313" key="3">
    <source>
        <dbReference type="Proteomes" id="UP000217790"/>
    </source>
</evidence>
<gene>
    <name evidence="2" type="ORF">ARMGADRAFT_312844</name>
</gene>
<protein>
    <submittedName>
        <fullName evidence="2">Uncharacterized protein</fullName>
    </submittedName>
</protein>
<feature type="transmembrane region" description="Helical" evidence="1">
    <location>
        <begin position="139"/>
        <end position="162"/>
    </location>
</feature>
<feature type="transmembrane region" description="Helical" evidence="1">
    <location>
        <begin position="53"/>
        <end position="73"/>
    </location>
</feature>
<evidence type="ECO:0000256" key="1">
    <source>
        <dbReference type="SAM" id="Phobius"/>
    </source>
</evidence>
<dbReference type="AlphaFoldDB" id="A0A2H3DMJ2"/>
<keyword evidence="1" id="KW-0812">Transmembrane</keyword>
<organism evidence="2 3">
    <name type="scientific">Armillaria gallica</name>
    <name type="common">Bulbous honey fungus</name>
    <name type="synonym">Armillaria bulbosa</name>
    <dbReference type="NCBI Taxonomy" id="47427"/>
    <lineage>
        <taxon>Eukaryota</taxon>
        <taxon>Fungi</taxon>
        <taxon>Dikarya</taxon>
        <taxon>Basidiomycota</taxon>
        <taxon>Agaricomycotina</taxon>
        <taxon>Agaricomycetes</taxon>
        <taxon>Agaricomycetidae</taxon>
        <taxon>Agaricales</taxon>
        <taxon>Marasmiineae</taxon>
        <taxon>Physalacriaceae</taxon>
        <taxon>Armillaria</taxon>
    </lineage>
</organism>
<dbReference type="OrthoDB" id="2956546at2759"/>
<accession>A0A2H3DMJ2</accession>